<protein>
    <submittedName>
        <fullName evidence="1">NADP-dependent malic enzyme</fullName>
    </submittedName>
</protein>
<reference evidence="1" key="1">
    <citation type="submission" date="2022-06" db="EMBL/GenBank/DDBJ databases">
        <title>Lutimaribacter sp. EGI FJ00013, a novel bacterium isolated from a salt lake sediment enrichment.</title>
        <authorList>
            <person name="Gao L."/>
            <person name="Fang B.-Z."/>
            <person name="Li W.-J."/>
        </authorList>
    </citation>
    <scope>NUCLEOTIDE SEQUENCE</scope>
    <source>
        <strain evidence="1">EGI FJ00013</strain>
    </source>
</reference>
<accession>A0ACC5ZUJ0</accession>
<comment type="caution">
    <text evidence="1">The sequence shown here is derived from an EMBL/GenBank/DDBJ whole genome shotgun (WGS) entry which is preliminary data.</text>
</comment>
<keyword evidence="2" id="KW-1185">Reference proteome</keyword>
<dbReference type="EMBL" id="JAMQGO010000003">
    <property type="protein sequence ID" value="MCM2561962.1"/>
    <property type="molecule type" value="Genomic_DNA"/>
</dbReference>
<proteinExistence type="predicted"/>
<dbReference type="Proteomes" id="UP001203036">
    <property type="component" value="Unassembled WGS sequence"/>
</dbReference>
<name>A0ACC5ZUJ0_9RHOB</name>
<organism evidence="1 2">
    <name type="scientific">Lutimaribacter degradans</name>
    <dbReference type="NCBI Taxonomy" id="2945989"/>
    <lineage>
        <taxon>Bacteria</taxon>
        <taxon>Pseudomonadati</taxon>
        <taxon>Pseudomonadota</taxon>
        <taxon>Alphaproteobacteria</taxon>
        <taxon>Rhodobacterales</taxon>
        <taxon>Roseobacteraceae</taxon>
        <taxon>Lutimaribacter</taxon>
    </lineage>
</organism>
<evidence type="ECO:0000313" key="2">
    <source>
        <dbReference type="Proteomes" id="UP001203036"/>
    </source>
</evidence>
<gene>
    <name evidence="1" type="ORF">M8744_07385</name>
</gene>
<sequence>MSKNRITREEALAFHLEPTPGKWEVNATVPMTTQRDLSLAYSPGVAVPCEEIAENPELAYDYTNKGNLVAVISNGTAVLGLGNLGALGSKPVMEGKSVLFKRFADVNSIDIELDTEDVDAFCNAVRLMGPTFGGINLEDIKAPECFIIEQRLKEEMDIPVFHDDQHGTAVICAAGLINALHLSGKKIEDVKIVLNGAGAAGIACVELLKRMGARHENCIACDTKGVIYQGRTEGMNQWKSAHAVKTEARSLEEAMVGADVFLGVSAKGAVTQAMVASMADNPVIFAMANPDPEITPEEAHEVRQDAIVATGRSDYPNQVNNVLGFPYLFRGALDINARAINDEMKIACAEALAELAREDVPDEVAMAYGRKLTFGRDYIIPTPFDPRLIHRVPPAVARAGMETGAARRPIIDMDAYELGLKTRMDPTASILRGINARARNAQARMIFAEGDDVRVLRAAVMYQRQGLGKALVVGREKDVKEKLEAAGLGDAVRELEVVNAANTRHLETYKEFLYQRLQRKGHDRHDIHRLAARDRHVFSALMLAHDHGDGMITGATRKSAHVMELINHVFDADAANGAAGVTALLHKGRIVLVADTLVHEWPDEEDLANIAQRGADVARHLGLDPRVAFVSFSTFGYPRSERAEKMHLAPRVLERRGVDFEFEGEMTVDVALNPQAQANYPFQRLSGPANILVVPARHSASISVKLMQEMAGATVIGPILSGIDASIQICSSNATATDILNMAVLASCKVG</sequence>
<evidence type="ECO:0000313" key="1">
    <source>
        <dbReference type="EMBL" id="MCM2561962.1"/>
    </source>
</evidence>